<gene>
    <name evidence="1" type="ORF">ABIE19_001625</name>
</gene>
<dbReference type="RefSeq" id="WP_354088653.1">
    <property type="nucleotide sequence ID" value="NZ_JBEPTF010000002.1"/>
</dbReference>
<reference evidence="1 2" key="1">
    <citation type="submission" date="2024-06" db="EMBL/GenBank/DDBJ databases">
        <title>Sorghum-associated microbial communities from plants grown in Nebraska, USA.</title>
        <authorList>
            <person name="Schachtman D."/>
        </authorList>
    </citation>
    <scope>NUCLEOTIDE SEQUENCE [LARGE SCALE GENOMIC DNA]</scope>
    <source>
        <strain evidence="1 2">2814</strain>
    </source>
</reference>
<dbReference type="Gene3D" id="3.30.1580.10">
    <property type="entry name" value="Head-to-tail joining protein W"/>
    <property type="match status" value="1"/>
</dbReference>
<dbReference type="SUPFAM" id="SSF64210">
    <property type="entry name" value="Head-to-tail joining protein W, gpW"/>
    <property type="match status" value="1"/>
</dbReference>
<evidence type="ECO:0008006" key="3">
    <source>
        <dbReference type="Google" id="ProtNLM"/>
    </source>
</evidence>
<comment type="caution">
    <text evidence="1">The sequence shown here is derived from an EMBL/GenBank/DDBJ whole genome shotgun (WGS) entry which is preliminary data.</text>
</comment>
<dbReference type="Pfam" id="PF02831">
    <property type="entry name" value="gpW"/>
    <property type="match status" value="1"/>
</dbReference>
<keyword evidence="2" id="KW-1185">Reference proteome</keyword>
<protein>
    <recommendedName>
        <fullName evidence="3">Phage tail protein</fullName>
    </recommendedName>
</protein>
<evidence type="ECO:0000313" key="2">
    <source>
        <dbReference type="Proteomes" id="UP001549313"/>
    </source>
</evidence>
<dbReference type="EMBL" id="JBEPTF010000002">
    <property type="protein sequence ID" value="MET4683695.1"/>
    <property type="molecule type" value="Genomic_DNA"/>
</dbReference>
<dbReference type="InterPro" id="IPR036626">
    <property type="entry name" value="GpW_sf"/>
</dbReference>
<organism evidence="1 2">
    <name type="scientific">Brevundimonas faecalis</name>
    <dbReference type="NCBI Taxonomy" id="947378"/>
    <lineage>
        <taxon>Bacteria</taxon>
        <taxon>Pseudomonadati</taxon>
        <taxon>Pseudomonadota</taxon>
        <taxon>Alphaproteobacteria</taxon>
        <taxon>Caulobacterales</taxon>
        <taxon>Caulobacteraceae</taxon>
        <taxon>Brevundimonas</taxon>
    </lineage>
</organism>
<dbReference type="InterPro" id="IPR004174">
    <property type="entry name" value="GpW"/>
</dbReference>
<dbReference type="Proteomes" id="UP001549313">
    <property type="component" value="Unassembled WGS sequence"/>
</dbReference>
<sequence>MALSPAEQTQLSNFRDAYAKLIAGGQVAEITSNGRTVKYNKGDIGRLETAIAQLEDKAARVDDAPVRRRGALHIHL</sequence>
<name>A0ABV2RBA1_9CAUL</name>
<accession>A0ABV2RBA1</accession>
<proteinExistence type="predicted"/>
<evidence type="ECO:0000313" key="1">
    <source>
        <dbReference type="EMBL" id="MET4683695.1"/>
    </source>
</evidence>